<dbReference type="Proteomes" id="UP000598633">
    <property type="component" value="Unassembled WGS sequence"/>
</dbReference>
<feature type="signal peptide" evidence="1">
    <location>
        <begin position="1"/>
        <end position="23"/>
    </location>
</feature>
<gene>
    <name evidence="2" type="ORF">IFJ97_00125</name>
</gene>
<evidence type="ECO:0000256" key="1">
    <source>
        <dbReference type="SAM" id="SignalP"/>
    </source>
</evidence>
<proteinExistence type="predicted"/>
<reference evidence="2 3" key="1">
    <citation type="submission" date="2020-08" db="EMBL/GenBank/DDBJ databases">
        <title>Acidobacteriota in marine sediments use diverse sulfur dissimilation pathways.</title>
        <authorList>
            <person name="Wasmund K."/>
        </authorList>
    </citation>
    <scope>NUCLEOTIDE SEQUENCE [LARGE SCALE GENOMIC DNA]</scope>
    <source>
        <strain evidence="2">MAG AM3-A</strain>
    </source>
</reference>
<dbReference type="InterPro" id="IPR011047">
    <property type="entry name" value="Quinoprotein_ADH-like_sf"/>
</dbReference>
<organism evidence="2 3">
    <name type="scientific">Candidatus Sulfomarinibacter kjeldsenii</name>
    <dbReference type="NCBI Taxonomy" id="2885994"/>
    <lineage>
        <taxon>Bacteria</taxon>
        <taxon>Pseudomonadati</taxon>
        <taxon>Acidobacteriota</taxon>
        <taxon>Thermoanaerobaculia</taxon>
        <taxon>Thermoanaerobaculales</taxon>
        <taxon>Candidatus Sulfomarinibacteraceae</taxon>
        <taxon>Candidatus Sulfomarinibacter</taxon>
    </lineage>
</organism>
<comment type="caution">
    <text evidence="2">The sequence shown here is derived from an EMBL/GenBank/DDBJ whole genome shotgun (WGS) entry which is preliminary data.</text>
</comment>
<protein>
    <submittedName>
        <fullName evidence="2">Uncharacterized protein</fullName>
    </submittedName>
</protein>
<evidence type="ECO:0000313" key="3">
    <source>
        <dbReference type="Proteomes" id="UP000598633"/>
    </source>
</evidence>
<evidence type="ECO:0000313" key="2">
    <source>
        <dbReference type="EMBL" id="MBD3869750.1"/>
    </source>
</evidence>
<dbReference type="SUPFAM" id="SSF50998">
    <property type="entry name" value="Quinoprotein alcohol dehydrogenase-like"/>
    <property type="match status" value="1"/>
</dbReference>
<accession>A0A8J7C2Y9</accession>
<dbReference type="AlphaFoldDB" id="A0A8J7C2Y9"/>
<dbReference type="EMBL" id="JACXWA010000003">
    <property type="protein sequence ID" value="MBD3869750.1"/>
    <property type="molecule type" value="Genomic_DNA"/>
</dbReference>
<keyword evidence="1" id="KW-0732">Signal</keyword>
<sequence>MRHALRVVVVCAGVALLCAGVLASPADKVEPSCAARPVSLESPAYMIVDAVVRGDRLLLPDYTKGLREVDLRTGKDLRSVLPMGTQQGEVSGPQHLGCGSGRCVVFGDRYFWVYYDSSFRFLHEYPGMKSVTSGQPLVFPDRMVIYGIASPDVSGGGTPYLFIQYDDGEIVPLQEYPASMPVTETVKRIHFQGITTGGLAALPDGGWAFVDPRSYAVFVFDKNDRLTKAWRGTNPRFRAPNWGASPEVHDDSGRQRYSQWQLAQPLVKRPVPLGDDLLAFVVGIPDGPLLQRHELDIYKTNGEPVAVGLPIEGVRAGRLIIADAGAGRLVLVGQQTWEPSTTTTVWQVELPTVESTQ</sequence>
<name>A0A8J7C2Y9_9BACT</name>
<feature type="chain" id="PRO_5035174882" evidence="1">
    <location>
        <begin position="24"/>
        <end position="357"/>
    </location>
</feature>